<sequence>MANEKGKLKLLGYWFSAYCKRVELALNAKGIPFEYQEEDLTNKSELLLKSNPVKKVPVVLHNGTPICESLIILEYIDETWTNSPKLLPEDSATRSNFRFWASFFHIQLFDSLYPVVTSEGEEQEKAFSVYSANLKTVEEGIAAEFFGSGGGREEIKSEENLNLVDVVIWSVLGWYKAFESIELNILDADKYPLTYSWVTKLNNLSVVKKTAADTAKVASEINFFRNLGLQKVAAHA</sequence>
<keyword evidence="2" id="KW-1185">Reference proteome</keyword>
<accession>A0ACC0C976</accession>
<dbReference type="Proteomes" id="UP001060085">
    <property type="component" value="Linkage Group LG01"/>
</dbReference>
<protein>
    <submittedName>
        <fullName evidence="1">Uncharacterized protein</fullName>
    </submittedName>
</protein>
<reference evidence="2" key="1">
    <citation type="journal article" date="2023" name="Nat. Plants">
        <title>Single-cell RNA sequencing provides a high-resolution roadmap for understanding the multicellular compartmentation of specialized metabolism.</title>
        <authorList>
            <person name="Sun S."/>
            <person name="Shen X."/>
            <person name="Li Y."/>
            <person name="Li Y."/>
            <person name="Wang S."/>
            <person name="Li R."/>
            <person name="Zhang H."/>
            <person name="Shen G."/>
            <person name="Guo B."/>
            <person name="Wei J."/>
            <person name="Xu J."/>
            <person name="St-Pierre B."/>
            <person name="Chen S."/>
            <person name="Sun C."/>
        </authorList>
    </citation>
    <scope>NUCLEOTIDE SEQUENCE [LARGE SCALE GENOMIC DNA]</scope>
</reference>
<evidence type="ECO:0000313" key="1">
    <source>
        <dbReference type="EMBL" id="KAI5681430.1"/>
    </source>
</evidence>
<dbReference type="EMBL" id="CM044701">
    <property type="protein sequence ID" value="KAI5681430.1"/>
    <property type="molecule type" value="Genomic_DNA"/>
</dbReference>
<proteinExistence type="predicted"/>
<organism evidence="1 2">
    <name type="scientific">Catharanthus roseus</name>
    <name type="common">Madagascar periwinkle</name>
    <name type="synonym">Vinca rosea</name>
    <dbReference type="NCBI Taxonomy" id="4058"/>
    <lineage>
        <taxon>Eukaryota</taxon>
        <taxon>Viridiplantae</taxon>
        <taxon>Streptophyta</taxon>
        <taxon>Embryophyta</taxon>
        <taxon>Tracheophyta</taxon>
        <taxon>Spermatophyta</taxon>
        <taxon>Magnoliopsida</taxon>
        <taxon>eudicotyledons</taxon>
        <taxon>Gunneridae</taxon>
        <taxon>Pentapetalae</taxon>
        <taxon>asterids</taxon>
        <taxon>lamiids</taxon>
        <taxon>Gentianales</taxon>
        <taxon>Apocynaceae</taxon>
        <taxon>Rauvolfioideae</taxon>
        <taxon>Vinceae</taxon>
        <taxon>Catharanthinae</taxon>
        <taxon>Catharanthus</taxon>
    </lineage>
</organism>
<gene>
    <name evidence="1" type="ORF">M9H77_02658</name>
</gene>
<name>A0ACC0C976_CATRO</name>
<evidence type="ECO:0000313" key="2">
    <source>
        <dbReference type="Proteomes" id="UP001060085"/>
    </source>
</evidence>
<comment type="caution">
    <text evidence="1">The sequence shown here is derived from an EMBL/GenBank/DDBJ whole genome shotgun (WGS) entry which is preliminary data.</text>
</comment>